<evidence type="ECO:0008006" key="3">
    <source>
        <dbReference type="Google" id="ProtNLM"/>
    </source>
</evidence>
<dbReference type="CDD" id="cd05344">
    <property type="entry name" value="BKR_like_SDR_like"/>
    <property type="match status" value="1"/>
</dbReference>
<proteinExistence type="inferred from homology"/>
<sequence length="263" mass="27608">MDLGIQGKTALVCGSSQGLGRAIAHALAMEGVRLVINSRSADKLSDVRAEIVEATGANVVSIAADLTDPEGVNSLVAQTEEAFGKIDVLVTNTGGPPAGPFESHSPEVWKHAIAQNFESVVNLVRAVLPGMKKSKWGRIVNVTSISVKQPVDGLILSNAIRAGVTGFAKTISNEVAPFNVTVNNVLPGYTRTERLIHLAEVVAERDGVSLEGAYQGWEREIPMGRLADPDELAAVVAFLCSAQASYVTGQSIAVDGGWIKGLV</sequence>
<accession>A0A381P4C6</accession>
<dbReference type="Pfam" id="PF13561">
    <property type="entry name" value="adh_short_C2"/>
    <property type="match status" value="1"/>
</dbReference>
<dbReference type="SUPFAM" id="SSF51735">
    <property type="entry name" value="NAD(P)-binding Rossmann-fold domains"/>
    <property type="match status" value="1"/>
</dbReference>
<dbReference type="PANTHER" id="PTHR42879:SF6">
    <property type="entry name" value="NADPH-DEPENDENT REDUCTASE BACG"/>
    <property type="match status" value="1"/>
</dbReference>
<evidence type="ECO:0000256" key="1">
    <source>
        <dbReference type="ARBA" id="ARBA00006484"/>
    </source>
</evidence>
<dbReference type="PRINTS" id="PR00081">
    <property type="entry name" value="GDHRDH"/>
</dbReference>
<dbReference type="EMBL" id="UINC01000827">
    <property type="protein sequence ID" value="SUZ61796.1"/>
    <property type="molecule type" value="Genomic_DNA"/>
</dbReference>
<reference evidence="2" key="1">
    <citation type="submission" date="2018-05" db="EMBL/GenBank/DDBJ databases">
        <authorList>
            <person name="Lanie J.A."/>
            <person name="Ng W.-L."/>
            <person name="Kazmierczak K.M."/>
            <person name="Andrzejewski T.M."/>
            <person name="Davidsen T.M."/>
            <person name="Wayne K.J."/>
            <person name="Tettelin H."/>
            <person name="Glass J.I."/>
            <person name="Rusch D."/>
            <person name="Podicherti R."/>
            <person name="Tsui H.-C.T."/>
            <person name="Winkler M.E."/>
        </authorList>
    </citation>
    <scope>NUCLEOTIDE SEQUENCE</scope>
</reference>
<dbReference type="PRINTS" id="PR00080">
    <property type="entry name" value="SDRFAMILY"/>
</dbReference>
<dbReference type="Gene3D" id="3.40.50.720">
    <property type="entry name" value="NAD(P)-binding Rossmann-like Domain"/>
    <property type="match status" value="1"/>
</dbReference>
<dbReference type="InterPro" id="IPR036291">
    <property type="entry name" value="NAD(P)-bd_dom_sf"/>
</dbReference>
<dbReference type="AlphaFoldDB" id="A0A381P4C6"/>
<gene>
    <name evidence="2" type="ORF">METZ01_LOCUS14650</name>
</gene>
<organism evidence="2">
    <name type="scientific">marine metagenome</name>
    <dbReference type="NCBI Taxonomy" id="408172"/>
    <lineage>
        <taxon>unclassified sequences</taxon>
        <taxon>metagenomes</taxon>
        <taxon>ecological metagenomes</taxon>
    </lineage>
</organism>
<protein>
    <recommendedName>
        <fullName evidence="3">3-oxoacyl-ACP reductase</fullName>
    </recommendedName>
</protein>
<dbReference type="FunFam" id="3.40.50.720:FF:000084">
    <property type="entry name" value="Short-chain dehydrogenase reductase"/>
    <property type="match status" value="1"/>
</dbReference>
<comment type="similarity">
    <text evidence="1">Belongs to the short-chain dehydrogenases/reductases (SDR) family.</text>
</comment>
<name>A0A381P4C6_9ZZZZ</name>
<dbReference type="PANTHER" id="PTHR42879">
    <property type="entry name" value="3-OXOACYL-(ACYL-CARRIER-PROTEIN) REDUCTASE"/>
    <property type="match status" value="1"/>
</dbReference>
<dbReference type="InterPro" id="IPR002347">
    <property type="entry name" value="SDR_fam"/>
</dbReference>
<dbReference type="InterPro" id="IPR050259">
    <property type="entry name" value="SDR"/>
</dbReference>
<evidence type="ECO:0000313" key="2">
    <source>
        <dbReference type="EMBL" id="SUZ61796.1"/>
    </source>
</evidence>